<dbReference type="PANTHER" id="PTHR30477">
    <property type="entry name" value="ABC-TRANSPORTER METAL-BINDING PROTEIN"/>
    <property type="match status" value="1"/>
</dbReference>
<dbReference type="Proteomes" id="UP000677436">
    <property type="component" value="Chromosome"/>
</dbReference>
<dbReference type="InterPro" id="IPR001626">
    <property type="entry name" value="ABC_TroCD"/>
</dbReference>
<keyword evidence="9" id="KW-1185">Reference proteome</keyword>
<feature type="transmembrane region" description="Helical" evidence="7">
    <location>
        <begin position="255"/>
        <end position="274"/>
    </location>
</feature>
<dbReference type="KEGG" id="pabs:JIR001_00230"/>
<keyword evidence="3 6" id="KW-0812">Transmembrane</keyword>
<feature type="transmembrane region" description="Helical" evidence="7">
    <location>
        <begin position="141"/>
        <end position="159"/>
    </location>
</feature>
<evidence type="ECO:0000256" key="2">
    <source>
        <dbReference type="ARBA" id="ARBA00008034"/>
    </source>
</evidence>
<gene>
    <name evidence="8" type="primary">znuB</name>
    <name evidence="8" type="ORF">JIR001_00230</name>
</gene>
<feature type="transmembrane region" description="Helical" evidence="7">
    <location>
        <begin position="70"/>
        <end position="86"/>
    </location>
</feature>
<keyword evidence="5 7" id="KW-0472">Membrane</keyword>
<evidence type="ECO:0000256" key="7">
    <source>
        <dbReference type="SAM" id="Phobius"/>
    </source>
</evidence>
<reference evidence="8" key="2">
    <citation type="journal article" date="2021" name="Microbiol. Resour. Announc.">
        <title>Complete Genome Sequence of Polycladomyces abyssicola JIR-001T, Isolated from Hemipelagic Sediment in Deep Seawater.</title>
        <authorList>
            <person name="Tsubouchi T."/>
            <person name="Kaneko Y."/>
        </authorList>
    </citation>
    <scope>NUCLEOTIDE SEQUENCE</scope>
    <source>
        <strain evidence="8">JIR-001</strain>
    </source>
</reference>
<evidence type="ECO:0000256" key="1">
    <source>
        <dbReference type="ARBA" id="ARBA00004141"/>
    </source>
</evidence>
<evidence type="ECO:0000256" key="3">
    <source>
        <dbReference type="ARBA" id="ARBA00022692"/>
    </source>
</evidence>
<dbReference type="InterPro" id="IPR037294">
    <property type="entry name" value="ABC_BtuC-like"/>
</dbReference>
<sequence>MMEVMWQYEFMRHALLAGVIVGLISPLVGVFLVVRRLSLIADALSHVTLSGVAAGLLLQREISWLQSFNPLYMGTAFSVAGALFVEQLRRLYRSYQELAIPIILSGGIGLGVVLISAGEGFNVNVMGYLFGSIIAVNDNDVKWVVVVGIIVALTIALLYKELFALSFDEESAYLSGIPRRGINLVFILLVALVITASVRVVGILLVSALMTLPVAASLQLAQSFRQTVMLSVLFAETSVISGLICSFYFDLAPGGTIVLIAVGWLLLTILLKRLQQISRYRWMKREQEAE</sequence>
<protein>
    <submittedName>
        <fullName evidence="8">Zinc ABC transporter permease</fullName>
    </submittedName>
</protein>
<evidence type="ECO:0000256" key="6">
    <source>
        <dbReference type="RuleBase" id="RU003943"/>
    </source>
</evidence>
<feature type="transmembrane region" description="Helical" evidence="7">
    <location>
        <begin position="180"/>
        <end position="197"/>
    </location>
</feature>
<dbReference type="GO" id="GO:0055085">
    <property type="term" value="P:transmembrane transport"/>
    <property type="evidence" value="ECO:0007669"/>
    <property type="project" value="InterPro"/>
</dbReference>
<dbReference type="RefSeq" id="WP_212773652.1">
    <property type="nucleotide sequence ID" value="NZ_AP024601.1"/>
</dbReference>
<feature type="transmembrane region" description="Helical" evidence="7">
    <location>
        <begin position="228"/>
        <end position="249"/>
    </location>
</feature>
<dbReference type="GO" id="GO:0010043">
    <property type="term" value="P:response to zinc ion"/>
    <property type="evidence" value="ECO:0007669"/>
    <property type="project" value="TreeGrafter"/>
</dbReference>
<evidence type="ECO:0000313" key="8">
    <source>
        <dbReference type="EMBL" id="BCU80240.1"/>
    </source>
</evidence>
<dbReference type="PANTHER" id="PTHR30477:SF22">
    <property type="entry name" value="METAL ABC TRANSPORTER PERMEASE"/>
    <property type="match status" value="1"/>
</dbReference>
<dbReference type="Pfam" id="PF00950">
    <property type="entry name" value="ABC-3"/>
    <property type="match status" value="1"/>
</dbReference>
<accession>A0A8D5UBU8</accession>
<dbReference type="SUPFAM" id="SSF81345">
    <property type="entry name" value="ABC transporter involved in vitamin B12 uptake, BtuC"/>
    <property type="match status" value="1"/>
</dbReference>
<dbReference type="Gene3D" id="1.10.3470.10">
    <property type="entry name" value="ABC transporter involved in vitamin B12 uptake, BtuC"/>
    <property type="match status" value="1"/>
</dbReference>
<feature type="transmembrane region" description="Helical" evidence="7">
    <location>
        <begin position="39"/>
        <end position="58"/>
    </location>
</feature>
<organism evidence="8 9">
    <name type="scientific">Polycladomyces abyssicola</name>
    <dbReference type="NCBI Taxonomy" id="1125966"/>
    <lineage>
        <taxon>Bacteria</taxon>
        <taxon>Bacillati</taxon>
        <taxon>Bacillota</taxon>
        <taxon>Bacilli</taxon>
        <taxon>Bacillales</taxon>
        <taxon>Thermoactinomycetaceae</taxon>
        <taxon>Polycladomyces</taxon>
    </lineage>
</organism>
<feature type="transmembrane region" description="Helical" evidence="7">
    <location>
        <begin position="12"/>
        <end position="34"/>
    </location>
</feature>
<dbReference type="CDD" id="cd06550">
    <property type="entry name" value="TM_ABC_iron-siderophores_like"/>
    <property type="match status" value="1"/>
</dbReference>
<evidence type="ECO:0000313" key="9">
    <source>
        <dbReference type="Proteomes" id="UP000677436"/>
    </source>
</evidence>
<dbReference type="EMBL" id="AP024601">
    <property type="protein sequence ID" value="BCU80240.1"/>
    <property type="molecule type" value="Genomic_DNA"/>
</dbReference>
<name>A0A8D5UBU8_9BACL</name>
<dbReference type="AlphaFoldDB" id="A0A8D5UBU8"/>
<comment type="similarity">
    <text evidence="2 6">Belongs to the ABC-3 integral membrane protein family.</text>
</comment>
<proteinExistence type="inferred from homology"/>
<evidence type="ECO:0000256" key="5">
    <source>
        <dbReference type="ARBA" id="ARBA00023136"/>
    </source>
</evidence>
<feature type="transmembrane region" description="Helical" evidence="7">
    <location>
        <begin position="98"/>
        <end position="121"/>
    </location>
</feature>
<comment type="subcellular location">
    <subcellularLocation>
        <location evidence="6">Cell membrane</location>
        <topology evidence="6">Multi-pass membrane protein</topology>
    </subcellularLocation>
    <subcellularLocation>
        <location evidence="1">Membrane</location>
        <topology evidence="1">Multi-pass membrane protein</topology>
    </subcellularLocation>
</comment>
<dbReference type="GO" id="GO:0043190">
    <property type="term" value="C:ATP-binding cassette (ABC) transporter complex"/>
    <property type="evidence" value="ECO:0007669"/>
    <property type="project" value="InterPro"/>
</dbReference>
<reference evidence="8" key="1">
    <citation type="journal article" date="2013" name="Int. J. Syst. Evol. Microbiol.">
        <title>Polycladomyces abyssicola gen. nov., sp. nov., a thermophilic filamentous bacterium isolated from hemipelagic sediment.</title>
        <authorList>
            <person name="Tsubouchi T."/>
            <person name="Shimane Y."/>
            <person name="Mori K."/>
            <person name="Usui K."/>
            <person name="Hiraki T."/>
            <person name="Tame A."/>
            <person name="Uematsu K."/>
            <person name="Maruyama T."/>
            <person name="Hatada Y."/>
        </authorList>
    </citation>
    <scope>NUCLEOTIDE SEQUENCE</scope>
    <source>
        <strain evidence="8">JIR-001</strain>
    </source>
</reference>
<evidence type="ECO:0000256" key="4">
    <source>
        <dbReference type="ARBA" id="ARBA00022989"/>
    </source>
</evidence>
<keyword evidence="6" id="KW-0813">Transport</keyword>
<keyword evidence="4 7" id="KW-1133">Transmembrane helix</keyword>